<dbReference type="InterPro" id="IPR050083">
    <property type="entry name" value="HtpX_protease"/>
</dbReference>
<feature type="active site" evidence="12">
    <location>
        <position position="147"/>
    </location>
</feature>
<keyword evidence="11 12" id="KW-0472">Membrane</keyword>
<accession>A0A077DDI5</accession>
<dbReference type="KEGG" id="bpsi:IX83_06060"/>
<dbReference type="STRING" id="1072685.IX83_06060"/>
<dbReference type="PANTHER" id="PTHR43221:SF1">
    <property type="entry name" value="PROTEASE HTPX"/>
    <property type="match status" value="1"/>
</dbReference>
<feature type="transmembrane region" description="Helical" evidence="12">
    <location>
        <begin position="165"/>
        <end position="185"/>
    </location>
</feature>
<keyword evidence="3 12" id="KW-1003">Cell membrane</keyword>
<keyword evidence="9 12" id="KW-1133">Transmembrane helix</keyword>
<dbReference type="EC" id="3.4.24.-" evidence="12"/>
<keyword evidence="7 12" id="KW-0378">Hydrolase</keyword>
<evidence type="ECO:0000256" key="12">
    <source>
        <dbReference type="HAMAP-Rule" id="MF_00188"/>
    </source>
</evidence>
<dbReference type="GO" id="GO:0008270">
    <property type="term" value="F:zinc ion binding"/>
    <property type="evidence" value="ECO:0007669"/>
    <property type="project" value="UniProtKB-UniRule"/>
</dbReference>
<dbReference type="GO" id="GO:0006508">
    <property type="term" value="P:proteolysis"/>
    <property type="evidence" value="ECO:0007669"/>
    <property type="project" value="UniProtKB-KW"/>
</dbReference>
<keyword evidence="10 12" id="KW-0482">Metalloprotease</keyword>
<feature type="transmembrane region" description="Helical" evidence="12">
    <location>
        <begin position="205"/>
        <end position="229"/>
    </location>
</feature>
<sequence length="304" mass="32583">MTRIFLFVMTNIAVVALLSLIINILGLNYYLEANGINYLMLLGFALIFGFGGSFISLLMSKTMAKASVGAKVIDPNNPANQTERWLVSVVYDLADKAKIGRPEVAIYQGAPNAFATGAFKDKSLVAVSTGLLESMTKEEVTAVLGHEVAHVANGDMVTSALLQGVLNTFVIFLSRVIAQIVSVALQSKNQQSDEEQSGSSLGMGMSYYMVSMVLEMVFGVFASIIVAWFSRYREYRADAGSAHLLGSTTPMIHALERLGGISSSTKNTLPASLNAFGITGGLLSNLFASHPPIAKRIEALKSVR</sequence>
<feature type="domain" description="Peptidase M48" evidence="13">
    <location>
        <begin position="81"/>
        <end position="302"/>
    </location>
</feature>
<dbReference type="HOGENOM" id="CLU_042266_1_0_4"/>
<keyword evidence="14" id="KW-0346">Stress response</keyword>
<dbReference type="Pfam" id="PF01435">
    <property type="entry name" value="Peptidase_M48"/>
    <property type="match status" value="1"/>
</dbReference>
<keyword evidence="8 12" id="KW-0862">Zinc</keyword>
<evidence type="ECO:0000256" key="6">
    <source>
        <dbReference type="ARBA" id="ARBA00022723"/>
    </source>
</evidence>
<evidence type="ECO:0000256" key="9">
    <source>
        <dbReference type="ARBA" id="ARBA00022989"/>
    </source>
</evidence>
<evidence type="ECO:0000256" key="4">
    <source>
        <dbReference type="ARBA" id="ARBA00022670"/>
    </source>
</evidence>
<evidence type="ECO:0000313" key="15">
    <source>
        <dbReference type="Proteomes" id="UP000028945"/>
    </source>
</evidence>
<reference evidence="14 15" key="1">
    <citation type="journal article" date="2014" name="BMC Genomics">
        <title>A genomic perspective on a new bacterial genus and species from the Alcaligenaceae family, Basilea psittacipulmonis.</title>
        <authorList>
            <person name="Whiteson K.L."/>
            <person name="Hernandez D."/>
            <person name="Lazarevic V."/>
            <person name="Gaia N."/>
            <person name="Farinelli L."/>
            <person name="Francois P."/>
            <person name="Pilo P."/>
            <person name="Frey J."/>
            <person name="Schrenzel J."/>
        </authorList>
    </citation>
    <scope>NUCLEOTIDE SEQUENCE [LARGE SCALE GENOMIC DNA]</scope>
    <source>
        <strain evidence="14 15">DSM 24701</strain>
    </source>
</reference>
<dbReference type="InterPro" id="IPR001915">
    <property type="entry name" value="Peptidase_M48"/>
</dbReference>
<proteinExistence type="inferred from homology"/>
<dbReference type="InterPro" id="IPR022919">
    <property type="entry name" value="Pept_M48_protease_HtpX"/>
</dbReference>
<feature type="binding site" evidence="12">
    <location>
        <position position="146"/>
    </location>
    <ligand>
        <name>Zn(2+)</name>
        <dbReference type="ChEBI" id="CHEBI:29105"/>
        <note>catalytic</note>
    </ligand>
</feature>
<evidence type="ECO:0000256" key="11">
    <source>
        <dbReference type="ARBA" id="ARBA00023136"/>
    </source>
</evidence>
<dbReference type="CDD" id="cd07335">
    <property type="entry name" value="M48B_HtpX_like"/>
    <property type="match status" value="1"/>
</dbReference>
<feature type="binding site" evidence="12">
    <location>
        <position position="150"/>
    </location>
    <ligand>
        <name>Zn(2+)</name>
        <dbReference type="ChEBI" id="CHEBI:29105"/>
        <note>catalytic</note>
    </ligand>
</feature>
<comment type="similarity">
    <text evidence="2 12">Belongs to the peptidase M48B family.</text>
</comment>
<dbReference type="HAMAP" id="MF_00188">
    <property type="entry name" value="Pept_M48_protease_HtpX"/>
    <property type="match status" value="1"/>
</dbReference>
<evidence type="ECO:0000256" key="1">
    <source>
        <dbReference type="ARBA" id="ARBA00004651"/>
    </source>
</evidence>
<organism evidence="14 15">
    <name type="scientific">Basilea psittacipulmonis DSM 24701</name>
    <dbReference type="NCBI Taxonomy" id="1072685"/>
    <lineage>
        <taxon>Bacteria</taxon>
        <taxon>Pseudomonadati</taxon>
        <taxon>Pseudomonadota</taxon>
        <taxon>Betaproteobacteria</taxon>
        <taxon>Burkholderiales</taxon>
        <taxon>Alcaligenaceae</taxon>
        <taxon>Basilea</taxon>
    </lineage>
</organism>
<dbReference type="AlphaFoldDB" id="A0A077DDI5"/>
<feature type="transmembrane region" description="Helical" evidence="12">
    <location>
        <begin position="12"/>
        <end position="30"/>
    </location>
</feature>
<feature type="transmembrane region" description="Helical" evidence="12">
    <location>
        <begin position="36"/>
        <end position="58"/>
    </location>
</feature>
<comment type="cofactor">
    <cofactor evidence="12">
        <name>Zn(2+)</name>
        <dbReference type="ChEBI" id="CHEBI:29105"/>
    </cofactor>
    <text evidence="12">Binds 1 zinc ion per subunit.</text>
</comment>
<keyword evidence="6 12" id="KW-0479">Metal-binding</keyword>
<evidence type="ECO:0000256" key="5">
    <source>
        <dbReference type="ARBA" id="ARBA00022692"/>
    </source>
</evidence>
<evidence type="ECO:0000313" key="14">
    <source>
        <dbReference type="EMBL" id="AIL32935.1"/>
    </source>
</evidence>
<dbReference type="EMBL" id="CP009238">
    <property type="protein sequence ID" value="AIL32935.1"/>
    <property type="molecule type" value="Genomic_DNA"/>
</dbReference>
<feature type="binding site" evidence="12">
    <location>
        <position position="234"/>
    </location>
    <ligand>
        <name>Zn(2+)</name>
        <dbReference type="ChEBI" id="CHEBI:29105"/>
        <note>catalytic</note>
    </ligand>
</feature>
<name>A0A077DDI5_9BURK</name>
<evidence type="ECO:0000256" key="10">
    <source>
        <dbReference type="ARBA" id="ARBA00023049"/>
    </source>
</evidence>
<evidence type="ECO:0000256" key="3">
    <source>
        <dbReference type="ARBA" id="ARBA00022475"/>
    </source>
</evidence>
<dbReference type="Gene3D" id="3.30.2010.10">
    <property type="entry name" value="Metalloproteases ('zincins'), catalytic domain"/>
    <property type="match status" value="1"/>
</dbReference>
<evidence type="ECO:0000256" key="8">
    <source>
        <dbReference type="ARBA" id="ARBA00022833"/>
    </source>
</evidence>
<dbReference type="PANTHER" id="PTHR43221">
    <property type="entry name" value="PROTEASE HTPX"/>
    <property type="match status" value="1"/>
</dbReference>
<dbReference type="GO" id="GO:0005886">
    <property type="term" value="C:plasma membrane"/>
    <property type="evidence" value="ECO:0007669"/>
    <property type="project" value="UniProtKB-SubCell"/>
</dbReference>
<comment type="subcellular location">
    <subcellularLocation>
        <location evidence="1 12">Cell membrane</location>
        <topology evidence="1 12">Multi-pass membrane protein</topology>
    </subcellularLocation>
</comment>
<evidence type="ECO:0000256" key="7">
    <source>
        <dbReference type="ARBA" id="ARBA00022801"/>
    </source>
</evidence>
<gene>
    <name evidence="12" type="primary">htpX</name>
    <name evidence="14" type="ORF">IX83_06060</name>
</gene>
<evidence type="ECO:0000256" key="2">
    <source>
        <dbReference type="ARBA" id="ARBA00009779"/>
    </source>
</evidence>
<dbReference type="GO" id="GO:0004222">
    <property type="term" value="F:metalloendopeptidase activity"/>
    <property type="evidence" value="ECO:0007669"/>
    <property type="project" value="UniProtKB-UniRule"/>
</dbReference>
<keyword evidence="5 12" id="KW-0812">Transmembrane</keyword>
<dbReference type="NCBIfam" id="NF003965">
    <property type="entry name" value="PRK05457.1"/>
    <property type="match status" value="1"/>
</dbReference>
<evidence type="ECO:0000259" key="13">
    <source>
        <dbReference type="Pfam" id="PF01435"/>
    </source>
</evidence>
<dbReference type="RefSeq" id="WP_038500225.1">
    <property type="nucleotide sequence ID" value="NZ_AFWK01000087.1"/>
</dbReference>
<dbReference type="eggNOG" id="COG0501">
    <property type="taxonomic scope" value="Bacteria"/>
</dbReference>
<dbReference type="Proteomes" id="UP000028945">
    <property type="component" value="Chromosome"/>
</dbReference>
<protein>
    <recommendedName>
        <fullName evidence="12">Protease HtpX homolog</fullName>
        <ecNumber evidence="12">3.4.24.-</ecNumber>
    </recommendedName>
</protein>
<keyword evidence="4 12" id="KW-0645">Protease</keyword>
<keyword evidence="15" id="KW-1185">Reference proteome</keyword>
<dbReference type="OrthoDB" id="15218at2"/>